<name>A0A4Z2IMJ7_9TELE</name>
<organism evidence="2 3">
    <name type="scientific">Liparis tanakae</name>
    <name type="common">Tanaka's snailfish</name>
    <dbReference type="NCBI Taxonomy" id="230148"/>
    <lineage>
        <taxon>Eukaryota</taxon>
        <taxon>Metazoa</taxon>
        <taxon>Chordata</taxon>
        <taxon>Craniata</taxon>
        <taxon>Vertebrata</taxon>
        <taxon>Euteleostomi</taxon>
        <taxon>Actinopterygii</taxon>
        <taxon>Neopterygii</taxon>
        <taxon>Teleostei</taxon>
        <taxon>Neoteleostei</taxon>
        <taxon>Acanthomorphata</taxon>
        <taxon>Eupercaria</taxon>
        <taxon>Perciformes</taxon>
        <taxon>Cottioidei</taxon>
        <taxon>Cottales</taxon>
        <taxon>Liparidae</taxon>
        <taxon>Liparis</taxon>
    </lineage>
</organism>
<protein>
    <submittedName>
        <fullName evidence="2">Uncharacterized protein</fullName>
    </submittedName>
</protein>
<dbReference type="Proteomes" id="UP000314294">
    <property type="component" value="Unassembled WGS sequence"/>
</dbReference>
<proteinExistence type="predicted"/>
<feature type="region of interest" description="Disordered" evidence="1">
    <location>
        <begin position="1"/>
        <end position="25"/>
    </location>
</feature>
<dbReference type="EMBL" id="SRLO01000068">
    <property type="protein sequence ID" value="TNN79011.1"/>
    <property type="molecule type" value="Genomic_DNA"/>
</dbReference>
<evidence type="ECO:0000256" key="1">
    <source>
        <dbReference type="SAM" id="MobiDB-lite"/>
    </source>
</evidence>
<accession>A0A4Z2IMJ7</accession>
<comment type="caution">
    <text evidence="2">The sequence shown here is derived from an EMBL/GenBank/DDBJ whole genome shotgun (WGS) entry which is preliminary data.</text>
</comment>
<evidence type="ECO:0000313" key="3">
    <source>
        <dbReference type="Proteomes" id="UP000314294"/>
    </source>
</evidence>
<keyword evidence="3" id="KW-1185">Reference proteome</keyword>
<sequence length="152" mass="15776">MLATGEKFQRSRATGGSPRPDAAHRSAPCWRQCANAAFSTAPRIANAGAASAAGGAAAAIAAASDALAISAALVSISSIRRCTIFGISCTRWLERISFPAQLSTHLSWTDGSNDKADDSNSLHLPLITSLVPHYLHLVLTPFSPVAHSLVSP</sequence>
<reference evidence="2 3" key="1">
    <citation type="submission" date="2019-03" db="EMBL/GenBank/DDBJ databases">
        <title>First draft genome of Liparis tanakae, snailfish: a comprehensive survey of snailfish specific genes.</title>
        <authorList>
            <person name="Kim W."/>
            <person name="Song I."/>
            <person name="Jeong J.-H."/>
            <person name="Kim D."/>
            <person name="Kim S."/>
            <person name="Ryu S."/>
            <person name="Song J.Y."/>
            <person name="Lee S.K."/>
        </authorList>
    </citation>
    <scope>NUCLEOTIDE SEQUENCE [LARGE SCALE GENOMIC DNA]</scope>
    <source>
        <tissue evidence="2">Muscle</tissue>
    </source>
</reference>
<gene>
    <name evidence="2" type="ORF">EYF80_010690</name>
</gene>
<dbReference type="AlphaFoldDB" id="A0A4Z2IMJ7"/>
<evidence type="ECO:0000313" key="2">
    <source>
        <dbReference type="EMBL" id="TNN79011.1"/>
    </source>
</evidence>